<name>A0A6N9HBG4_9MICO</name>
<dbReference type="EMBL" id="WWEQ01000080">
    <property type="protein sequence ID" value="MYM20814.1"/>
    <property type="molecule type" value="Genomic_DNA"/>
</dbReference>
<dbReference type="InterPro" id="IPR017871">
    <property type="entry name" value="ABC_transporter-like_CS"/>
</dbReference>
<feature type="domain" description="ABC transporter" evidence="9">
    <location>
        <begin position="8"/>
        <end position="253"/>
    </location>
</feature>
<dbReference type="InterPro" id="IPR050388">
    <property type="entry name" value="ABC_Ni/Peptide_Import"/>
</dbReference>
<evidence type="ECO:0000256" key="3">
    <source>
        <dbReference type="ARBA" id="ARBA00022448"/>
    </source>
</evidence>
<evidence type="ECO:0000256" key="6">
    <source>
        <dbReference type="ARBA" id="ARBA00022840"/>
    </source>
</evidence>
<evidence type="ECO:0000256" key="7">
    <source>
        <dbReference type="ARBA" id="ARBA00023136"/>
    </source>
</evidence>
<feature type="domain" description="ABC transporter" evidence="9">
    <location>
        <begin position="337"/>
        <end position="579"/>
    </location>
</feature>
<keyword evidence="6 10" id="KW-0067">ATP-binding</keyword>
<dbReference type="PROSITE" id="PS50893">
    <property type="entry name" value="ABC_TRANSPORTER_2"/>
    <property type="match status" value="2"/>
</dbReference>
<gene>
    <name evidence="10" type="ORF">GSY69_12790</name>
</gene>
<dbReference type="Pfam" id="PF08352">
    <property type="entry name" value="oligo_HPY"/>
    <property type="match status" value="2"/>
</dbReference>
<dbReference type="AlphaFoldDB" id="A0A6N9HBG4"/>
<evidence type="ECO:0000256" key="8">
    <source>
        <dbReference type="SAM" id="MobiDB-lite"/>
    </source>
</evidence>
<evidence type="ECO:0000259" key="9">
    <source>
        <dbReference type="PROSITE" id="PS50893"/>
    </source>
</evidence>
<keyword evidence="3" id="KW-0813">Transport</keyword>
<dbReference type="GO" id="GO:0005886">
    <property type="term" value="C:plasma membrane"/>
    <property type="evidence" value="ECO:0007669"/>
    <property type="project" value="UniProtKB-SubCell"/>
</dbReference>
<evidence type="ECO:0000256" key="1">
    <source>
        <dbReference type="ARBA" id="ARBA00004202"/>
    </source>
</evidence>
<evidence type="ECO:0000256" key="2">
    <source>
        <dbReference type="ARBA" id="ARBA00005417"/>
    </source>
</evidence>
<dbReference type="InterPro" id="IPR003593">
    <property type="entry name" value="AAA+_ATPase"/>
</dbReference>
<feature type="compositionally biased region" description="Low complexity" evidence="8">
    <location>
        <begin position="285"/>
        <end position="306"/>
    </location>
</feature>
<keyword evidence="11" id="KW-1185">Reference proteome</keyword>
<dbReference type="GO" id="GO:0015833">
    <property type="term" value="P:peptide transport"/>
    <property type="evidence" value="ECO:0007669"/>
    <property type="project" value="InterPro"/>
</dbReference>
<evidence type="ECO:0000256" key="4">
    <source>
        <dbReference type="ARBA" id="ARBA00022475"/>
    </source>
</evidence>
<proteinExistence type="inferred from homology"/>
<dbReference type="SUPFAM" id="SSF52540">
    <property type="entry name" value="P-loop containing nucleoside triphosphate hydrolases"/>
    <property type="match status" value="2"/>
</dbReference>
<organism evidence="10 11">
    <name type="scientific">Brevibacterium rongguiense</name>
    <dbReference type="NCBI Taxonomy" id="2695267"/>
    <lineage>
        <taxon>Bacteria</taxon>
        <taxon>Bacillati</taxon>
        <taxon>Actinomycetota</taxon>
        <taxon>Actinomycetes</taxon>
        <taxon>Micrococcales</taxon>
        <taxon>Brevibacteriaceae</taxon>
        <taxon>Brevibacterium</taxon>
    </lineage>
</organism>
<feature type="compositionally biased region" description="Basic and acidic residues" evidence="8">
    <location>
        <begin position="270"/>
        <end position="284"/>
    </location>
</feature>
<dbReference type="InterPro" id="IPR003439">
    <property type="entry name" value="ABC_transporter-like_ATP-bd"/>
</dbReference>
<protein>
    <submittedName>
        <fullName evidence="10">ATP-binding cassette domain-containing protein</fullName>
    </submittedName>
</protein>
<reference evidence="10 11" key="1">
    <citation type="submission" date="2020-01" db="EMBL/GenBank/DDBJ databases">
        <authorList>
            <person name="Deng T."/>
        </authorList>
    </citation>
    <scope>NUCLEOTIDE SEQUENCE [LARGE SCALE GENOMIC DNA]</scope>
    <source>
        <strain evidence="10 11">5221</strain>
    </source>
</reference>
<dbReference type="PANTHER" id="PTHR43297">
    <property type="entry name" value="OLIGOPEPTIDE TRANSPORT ATP-BINDING PROTEIN APPD"/>
    <property type="match status" value="1"/>
</dbReference>
<comment type="subcellular location">
    <subcellularLocation>
        <location evidence="1">Cell membrane</location>
        <topology evidence="1">Peripheral membrane protein</topology>
    </subcellularLocation>
</comment>
<keyword evidence="4" id="KW-1003">Cell membrane</keyword>
<evidence type="ECO:0000313" key="11">
    <source>
        <dbReference type="Proteomes" id="UP000469215"/>
    </source>
</evidence>
<sequence length="600" mass="62698">MTAPEPVLDVRGLSVRFGAHPVTHDVDLRVREASVLALVGESGSGKSVTALSLVGLAGGSAHAAGSAVLADGTQLVGAPPEVLRAVRGLRIGMVFQEPMGACDPMYRVGRLIAEALSAHGERVSREAARARVLTALRAAGLADPERIARSFPHELSGGQLQRAMIALATIHDPELLIADEPTTALDVTVQAEILDLLRSIARERAVLLITHDMGVVADVADDVAVMREGRIVEAAPVEQLFAHPQHAYTRTLLASVPRLTGLGEGAEAQPEARVRARSEERAKDGPAAPHAPDGAAASNAQGGARASTRPPQPAGAHAQGAQGAPRAEQRGEDSPAARLHEAVVVHGGRGGTRALDGVSLEVPRGTVVGLVGESGSGKSTIANVLVGQQALTSGWAEVAGTRVRPGNGREQRRVRARIGTVFQDPAGSLNPRRTVGAQLAQPLRTHTDLGHGAIRQRVAALLDEVRLPAGTGERMPHELSGGQKQRVSIARALALDPDLLIADEPTSALDVSVQAGVLELLRELHDERAFASLFISHDLAVIEQIAAHVVVLRGGAVVESGGAEQVLRRPTSDYTRELISAAPVADPIAQARRREAARAH</sequence>
<dbReference type="GO" id="GO:0005524">
    <property type="term" value="F:ATP binding"/>
    <property type="evidence" value="ECO:0007669"/>
    <property type="project" value="UniProtKB-KW"/>
</dbReference>
<dbReference type="Proteomes" id="UP000469215">
    <property type="component" value="Unassembled WGS sequence"/>
</dbReference>
<keyword evidence="5" id="KW-0547">Nucleotide-binding</keyword>
<evidence type="ECO:0000313" key="10">
    <source>
        <dbReference type="EMBL" id="MYM20814.1"/>
    </source>
</evidence>
<dbReference type="PANTHER" id="PTHR43297:SF2">
    <property type="entry name" value="DIPEPTIDE TRANSPORT ATP-BINDING PROTEIN DPPD"/>
    <property type="match status" value="1"/>
</dbReference>
<comment type="caution">
    <text evidence="10">The sequence shown here is derived from an EMBL/GenBank/DDBJ whole genome shotgun (WGS) entry which is preliminary data.</text>
</comment>
<dbReference type="Gene3D" id="3.40.50.300">
    <property type="entry name" value="P-loop containing nucleotide triphosphate hydrolases"/>
    <property type="match status" value="2"/>
</dbReference>
<dbReference type="Pfam" id="PF00005">
    <property type="entry name" value="ABC_tran"/>
    <property type="match status" value="2"/>
</dbReference>
<dbReference type="InterPro" id="IPR013563">
    <property type="entry name" value="Oligopep_ABC_C"/>
</dbReference>
<evidence type="ECO:0000256" key="5">
    <source>
        <dbReference type="ARBA" id="ARBA00022741"/>
    </source>
</evidence>
<feature type="compositionally biased region" description="Low complexity" evidence="8">
    <location>
        <begin position="314"/>
        <end position="326"/>
    </location>
</feature>
<comment type="similarity">
    <text evidence="2">Belongs to the ABC transporter superfamily.</text>
</comment>
<dbReference type="SMART" id="SM00382">
    <property type="entry name" value="AAA"/>
    <property type="match status" value="2"/>
</dbReference>
<feature type="region of interest" description="Disordered" evidence="8">
    <location>
        <begin position="263"/>
        <end position="335"/>
    </location>
</feature>
<dbReference type="InterPro" id="IPR027417">
    <property type="entry name" value="P-loop_NTPase"/>
</dbReference>
<accession>A0A6N9HBG4</accession>
<dbReference type="PROSITE" id="PS00211">
    <property type="entry name" value="ABC_TRANSPORTER_1"/>
    <property type="match status" value="2"/>
</dbReference>
<keyword evidence="7" id="KW-0472">Membrane</keyword>
<dbReference type="CDD" id="cd03257">
    <property type="entry name" value="ABC_NikE_OppD_transporters"/>
    <property type="match status" value="2"/>
</dbReference>
<dbReference type="GO" id="GO:0016887">
    <property type="term" value="F:ATP hydrolysis activity"/>
    <property type="evidence" value="ECO:0007669"/>
    <property type="project" value="InterPro"/>
</dbReference>